<name>A0A9D2QXD0_9FIRM</name>
<proteinExistence type="predicted"/>
<dbReference type="AlphaFoldDB" id="A0A9D2QXD0"/>
<evidence type="ECO:0000313" key="2">
    <source>
        <dbReference type="Proteomes" id="UP000823892"/>
    </source>
</evidence>
<evidence type="ECO:0008006" key="3">
    <source>
        <dbReference type="Google" id="ProtNLM"/>
    </source>
</evidence>
<dbReference type="GO" id="GO:0008705">
    <property type="term" value="F:methionine synthase activity"/>
    <property type="evidence" value="ECO:0007669"/>
    <property type="project" value="InterPro"/>
</dbReference>
<gene>
    <name evidence="1" type="ORF">H9914_12190</name>
</gene>
<dbReference type="Proteomes" id="UP000823892">
    <property type="component" value="Unassembled WGS sequence"/>
</dbReference>
<dbReference type="InterPro" id="IPR037010">
    <property type="entry name" value="VitB12-dep_Met_synth_activ_sf"/>
</dbReference>
<sequence>MIGDGLNLAGKVTDIKPCISREEVFRLMGCHETCEAYETIKELYEEILPKAIQKLEPAILYRFGRIPRDITFLQPGTPVVYTICTVGEKIEEWSSRAFKEGNPVEGMLLSAIADSALFHMDDDLERILNQACAGTSMGIKCRMEAPQDIPMEAQKLIFHETGAKEQCAMALSEGYMFYPVKSSGILFLLTEDKSKFAVRHECRNCRSKTCRLRQ</sequence>
<dbReference type="Gene3D" id="3.40.109.40">
    <property type="match status" value="1"/>
</dbReference>
<dbReference type="EMBL" id="DWUY01000275">
    <property type="protein sequence ID" value="HJD29736.1"/>
    <property type="molecule type" value="Genomic_DNA"/>
</dbReference>
<protein>
    <recommendedName>
        <fullName evidence="3">Vitamin B12 dependent methionine synthase, activation domain</fullName>
    </recommendedName>
</protein>
<reference evidence="1" key="1">
    <citation type="journal article" date="2021" name="PeerJ">
        <title>Extensive microbial diversity within the chicken gut microbiome revealed by metagenomics and culture.</title>
        <authorList>
            <person name="Gilroy R."/>
            <person name="Ravi A."/>
            <person name="Getino M."/>
            <person name="Pursley I."/>
            <person name="Horton D.L."/>
            <person name="Alikhan N.F."/>
            <person name="Baker D."/>
            <person name="Gharbi K."/>
            <person name="Hall N."/>
            <person name="Watson M."/>
            <person name="Adriaenssens E.M."/>
            <person name="Foster-Nyarko E."/>
            <person name="Jarju S."/>
            <person name="Secka A."/>
            <person name="Antonio M."/>
            <person name="Oren A."/>
            <person name="Chaudhuri R.R."/>
            <person name="La Ragione R."/>
            <person name="Hildebrand F."/>
            <person name="Pallen M.J."/>
        </authorList>
    </citation>
    <scope>NUCLEOTIDE SEQUENCE</scope>
    <source>
        <strain evidence="1">ChiBcec6-4105</strain>
    </source>
</reference>
<reference evidence="1" key="2">
    <citation type="submission" date="2021-04" db="EMBL/GenBank/DDBJ databases">
        <authorList>
            <person name="Gilroy R."/>
        </authorList>
    </citation>
    <scope>NUCLEOTIDE SEQUENCE</scope>
    <source>
        <strain evidence="1">ChiBcec6-4105</strain>
    </source>
</reference>
<accession>A0A9D2QXD0</accession>
<comment type="caution">
    <text evidence="1">The sequence shown here is derived from an EMBL/GenBank/DDBJ whole genome shotgun (WGS) entry which is preliminary data.</text>
</comment>
<evidence type="ECO:0000313" key="1">
    <source>
        <dbReference type="EMBL" id="HJD29736.1"/>
    </source>
</evidence>
<organism evidence="1 2">
    <name type="scientific">Candidatus Blautia avicola</name>
    <dbReference type="NCBI Taxonomy" id="2838483"/>
    <lineage>
        <taxon>Bacteria</taxon>
        <taxon>Bacillati</taxon>
        <taxon>Bacillota</taxon>
        <taxon>Clostridia</taxon>
        <taxon>Lachnospirales</taxon>
        <taxon>Lachnospiraceae</taxon>
        <taxon>Blautia</taxon>
    </lineage>
</organism>
<dbReference type="SUPFAM" id="SSF56507">
    <property type="entry name" value="Methionine synthase activation domain-like"/>
    <property type="match status" value="1"/>
</dbReference>